<dbReference type="GO" id="GO:0005634">
    <property type="term" value="C:nucleus"/>
    <property type="evidence" value="ECO:0007669"/>
    <property type="project" value="UniProtKB-SubCell"/>
</dbReference>
<dbReference type="InterPro" id="IPR000504">
    <property type="entry name" value="RRM_dom"/>
</dbReference>
<dbReference type="Pfam" id="PF00160">
    <property type="entry name" value="Pro_isomerase"/>
    <property type="match status" value="1"/>
</dbReference>
<evidence type="ECO:0000259" key="12">
    <source>
        <dbReference type="PROSITE" id="PS50102"/>
    </source>
</evidence>
<dbReference type="SUPFAM" id="SSF50891">
    <property type="entry name" value="Cyclophilin-like"/>
    <property type="match status" value="1"/>
</dbReference>
<keyword evidence="7 10" id="KW-0413">Isomerase</keyword>
<dbReference type="GO" id="GO:0003723">
    <property type="term" value="F:RNA binding"/>
    <property type="evidence" value="ECO:0007669"/>
    <property type="project" value="UniProtKB-UniRule"/>
</dbReference>
<evidence type="ECO:0000313" key="14">
    <source>
        <dbReference type="Proteomes" id="UP000243052"/>
    </source>
</evidence>
<evidence type="ECO:0000256" key="6">
    <source>
        <dbReference type="ARBA" id="ARBA00023110"/>
    </source>
</evidence>
<dbReference type="PANTHER" id="PTHR45843:SF1">
    <property type="entry name" value="PEPTIDYL-PROLYL CIS-TRANS ISOMERASE-LIKE 4"/>
    <property type="match status" value="1"/>
</dbReference>
<dbReference type="SUPFAM" id="SSF54928">
    <property type="entry name" value="RNA-binding domain, RBD"/>
    <property type="match status" value="1"/>
</dbReference>
<protein>
    <recommendedName>
        <fullName evidence="10">Peptidyl-prolyl cis-trans isomerase</fullName>
        <shortName evidence="10">PPIase</shortName>
        <ecNumber evidence="10">5.2.1.8</ecNumber>
    </recommendedName>
</protein>
<dbReference type="PROSITE" id="PS50072">
    <property type="entry name" value="CSA_PPIASE_2"/>
    <property type="match status" value="1"/>
</dbReference>
<dbReference type="EC" id="5.2.1.8" evidence="10"/>
<dbReference type="Pfam" id="PF00076">
    <property type="entry name" value="RRM_1"/>
    <property type="match status" value="1"/>
</dbReference>
<comment type="similarity">
    <text evidence="4 10">Belongs to the cyclophilin-type PPIase family. PPIL4 subfamily.</text>
</comment>
<evidence type="ECO:0000256" key="7">
    <source>
        <dbReference type="ARBA" id="ARBA00023235"/>
    </source>
</evidence>
<dbReference type="InterPro" id="IPR035979">
    <property type="entry name" value="RBD_domain_sf"/>
</dbReference>
<reference evidence="13 14" key="1">
    <citation type="submission" date="2016-01" db="EMBL/GenBank/DDBJ databases">
        <title>Genome sequence of the yeast Holleya sinecauda.</title>
        <authorList>
            <person name="Dietrich F.S."/>
        </authorList>
    </citation>
    <scope>NUCLEOTIDE SEQUENCE [LARGE SCALE GENOMIC DNA]</scope>
    <source>
        <strain evidence="13 14">ATCC 58844</strain>
    </source>
</reference>
<evidence type="ECO:0000256" key="9">
    <source>
        <dbReference type="PROSITE-ProRule" id="PRU00176"/>
    </source>
</evidence>
<gene>
    <name evidence="13" type="ORF">AW171_hschr31402</name>
</gene>
<evidence type="ECO:0000256" key="2">
    <source>
        <dbReference type="ARBA" id="ARBA00002388"/>
    </source>
</evidence>
<name>A0A109UXW7_9SACH</name>
<dbReference type="RefSeq" id="XP_017986559.1">
    <property type="nucleotide sequence ID" value="XM_018131553.1"/>
</dbReference>
<evidence type="ECO:0000256" key="10">
    <source>
        <dbReference type="RuleBase" id="RU365081"/>
    </source>
</evidence>
<dbReference type="SMART" id="SM00360">
    <property type="entry name" value="RRM"/>
    <property type="match status" value="1"/>
</dbReference>
<keyword evidence="5 9" id="KW-0694">RNA-binding</keyword>
<dbReference type="PROSITE" id="PS50102">
    <property type="entry name" value="RRM"/>
    <property type="match status" value="1"/>
</dbReference>
<dbReference type="CDD" id="cd12235">
    <property type="entry name" value="RRM_PPIL4"/>
    <property type="match status" value="1"/>
</dbReference>
<dbReference type="InterPro" id="IPR002130">
    <property type="entry name" value="Cyclophilin-type_PPIase_dom"/>
</dbReference>
<dbReference type="Proteomes" id="UP000243052">
    <property type="component" value="Chromosome iii"/>
</dbReference>
<comment type="catalytic activity">
    <reaction evidence="1 10">
        <text>[protein]-peptidylproline (omega=180) = [protein]-peptidylproline (omega=0)</text>
        <dbReference type="Rhea" id="RHEA:16237"/>
        <dbReference type="Rhea" id="RHEA-COMP:10747"/>
        <dbReference type="Rhea" id="RHEA-COMP:10748"/>
        <dbReference type="ChEBI" id="CHEBI:83833"/>
        <dbReference type="ChEBI" id="CHEBI:83834"/>
        <dbReference type="EC" id="5.2.1.8"/>
    </reaction>
</comment>
<keyword evidence="14" id="KW-1185">Reference proteome</keyword>
<accession>A0A109UXW7</accession>
<dbReference type="InterPro" id="IPR035542">
    <property type="entry name" value="CRIP"/>
</dbReference>
<keyword evidence="6 10" id="KW-0697">Rotamase</keyword>
<comment type="subcellular location">
    <subcellularLocation>
        <location evidence="3 10">Nucleus</location>
    </subcellularLocation>
</comment>
<sequence>MSVLLETTVGDLVVDLDYRDYSVECYNFIKLCKCGFYNYQCFHNVIKHYSAELGDPQVGFGEREDIKVHNTSIEGIEKDGTVSAKLVKSSSTKNDDIGTKGKIGFIYSGPTNYLIGSKMIVALSELPKSYKHTVFFGEVISSSHSSLDAIGNSLLDDQFRPKIDVRVRKVHIIHDPFPDTENIPVLTPPLPLRDVRLPPSAINIASTATTEEDIRRKEVALEVFGDIKHRGIKPADNVLFICKLNPLTKAKDIAQIFSRFGSVVSVEIIKDKEQDHSLGYGFIQFESKQSCELAYSKMEGVLIDDRRIHVDFSQSTRRGGRRQTSK</sequence>
<organism evidence="13 14">
    <name type="scientific">Eremothecium sinecaudum</name>
    <dbReference type="NCBI Taxonomy" id="45286"/>
    <lineage>
        <taxon>Eukaryota</taxon>
        <taxon>Fungi</taxon>
        <taxon>Dikarya</taxon>
        <taxon>Ascomycota</taxon>
        <taxon>Saccharomycotina</taxon>
        <taxon>Saccharomycetes</taxon>
        <taxon>Saccharomycetales</taxon>
        <taxon>Saccharomycetaceae</taxon>
        <taxon>Eremothecium</taxon>
    </lineage>
</organism>
<dbReference type="Gene3D" id="3.30.70.330">
    <property type="match status" value="1"/>
</dbReference>
<comment type="function">
    <text evidence="2 10">PPIases accelerate the folding of proteins. It catalyzes the cis-trans isomerization of proline imidic peptide bonds in oligopeptides.</text>
</comment>
<dbReference type="GeneID" id="28722767"/>
<dbReference type="EMBL" id="CP014243">
    <property type="protein sequence ID" value="AMD19563.1"/>
    <property type="molecule type" value="Genomic_DNA"/>
</dbReference>
<evidence type="ECO:0000256" key="4">
    <source>
        <dbReference type="ARBA" id="ARBA00010739"/>
    </source>
</evidence>
<proteinExistence type="inferred from homology"/>
<dbReference type="PANTHER" id="PTHR45843">
    <property type="entry name" value="PEPTIDYL-PROLYL CIS-TRANS ISOMERASE-LIKE 4"/>
    <property type="match status" value="1"/>
</dbReference>
<feature type="domain" description="PPIase cyclophilin-type" evidence="11">
    <location>
        <begin position="6"/>
        <end position="172"/>
    </location>
</feature>
<evidence type="ECO:0000256" key="8">
    <source>
        <dbReference type="ARBA" id="ARBA00023242"/>
    </source>
</evidence>
<dbReference type="STRING" id="45286.A0A109UXW7"/>
<dbReference type="OrthoDB" id="2083at2759"/>
<evidence type="ECO:0000256" key="5">
    <source>
        <dbReference type="ARBA" id="ARBA00022884"/>
    </source>
</evidence>
<dbReference type="Gene3D" id="2.40.100.10">
    <property type="entry name" value="Cyclophilin-like"/>
    <property type="match status" value="1"/>
</dbReference>
<dbReference type="InterPro" id="IPR012677">
    <property type="entry name" value="Nucleotide-bd_a/b_plait_sf"/>
</dbReference>
<evidence type="ECO:0000259" key="11">
    <source>
        <dbReference type="PROSITE" id="PS50072"/>
    </source>
</evidence>
<dbReference type="AlphaFoldDB" id="A0A109UXW7"/>
<evidence type="ECO:0000256" key="3">
    <source>
        <dbReference type="ARBA" id="ARBA00004123"/>
    </source>
</evidence>
<evidence type="ECO:0000256" key="1">
    <source>
        <dbReference type="ARBA" id="ARBA00000971"/>
    </source>
</evidence>
<evidence type="ECO:0000313" key="13">
    <source>
        <dbReference type="EMBL" id="AMD19563.1"/>
    </source>
</evidence>
<dbReference type="InterPro" id="IPR029000">
    <property type="entry name" value="Cyclophilin-like_dom_sf"/>
</dbReference>
<feature type="domain" description="RRM" evidence="12">
    <location>
        <begin position="237"/>
        <end position="315"/>
    </location>
</feature>
<dbReference type="GO" id="GO:0003755">
    <property type="term" value="F:peptidyl-prolyl cis-trans isomerase activity"/>
    <property type="evidence" value="ECO:0007669"/>
    <property type="project" value="UniProtKB-UniRule"/>
</dbReference>
<keyword evidence="8 10" id="KW-0539">Nucleus</keyword>